<name>A0A1I8F9U1_9PLAT</name>
<feature type="region of interest" description="Disordered" evidence="1">
    <location>
        <begin position="137"/>
        <end position="157"/>
    </location>
</feature>
<evidence type="ECO:0000313" key="3">
    <source>
        <dbReference type="WBParaSite" id="maker-unitig_26224-snap-gene-0.2-mRNA-1"/>
    </source>
</evidence>
<keyword evidence="2" id="KW-1185">Reference proteome</keyword>
<feature type="compositionally biased region" description="Low complexity" evidence="1">
    <location>
        <begin position="140"/>
        <end position="157"/>
    </location>
</feature>
<organism evidence="2 3">
    <name type="scientific">Macrostomum lignano</name>
    <dbReference type="NCBI Taxonomy" id="282301"/>
    <lineage>
        <taxon>Eukaryota</taxon>
        <taxon>Metazoa</taxon>
        <taxon>Spiralia</taxon>
        <taxon>Lophotrochozoa</taxon>
        <taxon>Platyhelminthes</taxon>
        <taxon>Rhabditophora</taxon>
        <taxon>Macrostomorpha</taxon>
        <taxon>Macrostomida</taxon>
        <taxon>Macrostomidae</taxon>
        <taxon>Macrostomum</taxon>
    </lineage>
</organism>
<dbReference type="Proteomes" id="UP000095280">
    <property type="component" value="Unplaced"/>
</dbReference>
<reference evidence="3" key="1">
    <citation type="submission" date="2016-11" db="UniProtKB">
        <authorList>
            <consortium name="WormBaseParasite"/>
        </authorList>
    </citation>
    <scope>IDENTIFICATION</scope>
</reference>
<dbReference type="WBParaSite" id="maker-unitig_26224-snap-gene-0.2-mRNA-1">
    <property type="protein sequence ID" value="maker-unitig_26224-snap-gene-0.2-mRNA-1"/>
    <property type="gene ID" value="maker-unitig_26224-snap-gene-0.2"/>
</dbReference>
<evidence type="ECO:0000313" key="2">
    <source>
        <dbReference type="Proteomes" id="UP000095280"/>
    </source>
</evidence>
<accession>A0A1I8F9U1</accession>
<dbReference type="AlphaFoldDB" id="A0A1I8F9U1"/>
<protein>
    <submittedName>
        <fullName evidence="3">Kinesin motor domain-containing protein</fullName>
    </submittedName>
</protein>
<sequence>DSIVTSLSILTGCKPLHEVLVQLDANRRQISVQLVPGAQVSPASHRFAQGLSGGHKSGRSSRIGDAVGCARDEQSWQSDGARWVASIASSIQAHTRVYSTRCLMLVSVCSCSCCSWLGHFCCTAASCSFELLHGSKDRAGSSGRNRPPGSGRFGSRGSSHLLSCTLRFVSFMPAGCRAEVVSDSEETGCGQRFGQLVKIAAVLGESVTQEHQLLAPVREMVSEGFGLLRDLGTAGPAGLRDLRDCGPRDCGTSGLLNLGTVAQQSSMLLGPLTPRSKKYQTANATVGQPHRGRFFSDGEMAGGLLMDRTAGSGASGRVWAGRKREQPTSSGGHLRLSFHQQQQQYAVLSVSTEAVQLSHSIARRPRLPPIRKAASTTVRTRRMGTRLLHSPKMAEGKNLFKSLAREASGLVALARCCGCLNGLKSSVWSGRPGRVTSQNFDLSCPRRQF</sequence>
<proteinExistence type="predicted"/>
<evidence type="ECO:0000256" key="1">
    <source>
        <dbReference type="SAM" id="MobiDB-lite"/>
    </source>
</evidence>